<accession>A0A1G4VDV5</accession>
<feature type="non-terminal residue" evidence="2">
    <location>
        <position position="123"/>
    </location>
</feature>
<name>A0A1G4VDV5_9MYCO</name>
<evidence type="ECO:0000256" key="1">
    <source>
        <dbReference type="SAM" id="SignalP"/>
    </source>
</evidence>
<gene>
    <name evidence="2" type="ORF">SAMN02799620_00779</name>
</gene>
<evidence type="ECO:0000313" key="3">
    <source>
        <dbReference type="Proteomes" id="UP000199707"/>
    </source>
</evidence>
<sequence>MSNSLHKPVKKVATRCAIAVTATALIAGSAGQFASPVSLPAVRHASYDIVNTAAVDEQAATVGIAESYLYYEVANATTTAERQSLINKALDALQSVGASDVRIGIPWNAVETADGKYNWSVTD</sequence>
<protein>
    <recommendedName>
        <fullName evidence="4">Glycoside hydrolase family 5 protein</fullName>
    </recommendedName>
</protein>
<proteinExistence type="predicted"/>
<keyword evidence="1" id="KW-0732">Signal</keyword>
<dbReference type="EMBL" id="FMUB01000001">
    <property type="protein sequence ID" value="SCX04479.1"/>
    <property type="molecule type" value="Genomic_DNA"/>
</dbReference>
<dbReference type="SUPFAM" id="SSF51445">
    <property type="entry name" value="(Trans)glycosidases"/>
    <property type="match status" value="1"/>
</dbReference>
<feature type="signal peptide" evidence="1">
    <location>
        <begin position="1"/>
        <end position="34"/>
    </location>
</feature>
<reference evidence="3" key="1">
    <citation type="submission" date="2016-10" db="EMBL/GenBank/DDBJ databases">
        <authorList>
            <person name="Varghese N."/>
            <person name="Submissions S."/>
        </authorList>
    </citation>
    <scope>NUCLEOTIDE SEQUENCE [LARGE SCALE GENOMIC DNA]</scope>
    <source>
        <strain evidence="3">UNC267MFSha1.1M11</strain>
    </source>
</reference>
<dbReference type="Proteomes" id="UP000199707">
    <property type="component" value="Unassembled WGS sequence"/>
</dbReference>
<dbReference type="AlphaFoldDB" id="A0A1G4VDV5"/>
<feature type="chain" id="PRO_5038967086" description="Glycoside hydrolase family 5 protein" evidence="1">
    <location>
        <begin position="35"/>
        <end position="123"/>
    </location>
</feature>
<evidence type="ECO:0000313" key="2">
    <source>
        <dbReference type="EMBL" id="SCX04479.1"/>
    </source>
</evidence>
<evidence type="ECO:0008006" key="4">
    <source>
        <dbReference type="Google" id="ProtNLM"/>
    </source>
</evidence>
<organism evidence="2 3">
    <name type="scientific">Mycolicibacterium fluoranthenivorans</name>
    <dbReference type="NCBI Taxonomy" id="258505"/>
    <lineage>
        <taxon>Bacteria</taxon>
        <taxon>Bacillati</taxon>
        <taxon>Actinomycetota</taxon>
        <taxon>Actinomycetes</taxon>
        <taxon>Mycobacteriales</taxon>
        <taxon>Mycobacteriaceae</taxon>
        <taxon>Mycolicibacterium</taxon>
    </lineage>
</organism>
<dbReference type="InterPro" id="IPR017853">
    <property type="entry name" value="GH"/>
</dbReference>